<sequence>MKTSKYLGTCSGFCYTAHHRLLHPPYLETLVSLLGVLSFAGFATSGFTVLTHMVQIPICTCLPLFLYSQGFVLSRSLRVQAGSWAEGPNGNLAGPDGHPRSQSRAGGRPSPRGG</sequence>
<protein>
    <submittedName>
        <fullName evidence="1">Uncharacterized protein</fullName>
    </submittedName>
</protein>
<accession>A0ACB8E965</accession>
<comment type="caution">
    <text evidence="1">The sequence shown here is derived from an EMBL/GenBank/DDBJ whole genome shotgun (WGS) entry which is preliminary data.</text>
</comment>
<name>A0ACB8E965_9SAUR</name>
<keyword evidence="2" id="KW-1185">Reference proteome</keyword>
<gene>
    <name evidence="1" type="ORF">K3G42_024361</name>
</gene>
<reference evidence="1" key="1">
    <citation type="submission" date="2021-08" db="EMBL/GenBank/DDBJ databases">
        <title>The first chromosome-level gecko genome reveals the dynamic sex chromosomes of Neotropical dwarf geckos (Sphaerodactylidae: Sphaerodactylus).</title>
        <authorList>
            <person name="Pinto B.J."/>
            <person name="Keating S.E."/>
            <person name="Gamble T."/>
        </authorList>
    </citation>
    <scope>NUCLEOTIDE SEQUENCE</scope>
    <source>
        <strain evidence="1">TG3544</strain>
    </source>
</reference>
<evidence type="ECO:0000313" key="1">
    <source>
        <dbReference type="EMBL" id="KAH7988989.1"/>
    </source>
</evidence>
<dbReference type="EMBL" id="CM037623">
    <property type="protein sequence ID" value="KAH7988989.1"/>
    <property type="molecule type" value="Genomic_DNA"/>
</dbReference>
<proteinExistence type="predicted"/>
<dbReference type="Proteomes" id="UP000827872">
    <property type="component" value="Linkage Group LG10"/>
</dbReference>
<organism evidence="1 2">
    <name type="scientific">Sphaerodactylus townsendi</name>
    <dbReference type="NCBI Taxonomy" id="933632"/>
    <lineage>
        <taxon>Eukaryota</taxon>
        <taxon>Metazoa</taxon>
        <taxon>Chordata</taxon>
        <taxon>Craniata</taxon>
        <taxon>Vertebrata</taxon>
        <taxon>Euteleostomi</taxon>
        <taxon>Lepidosauria</taxon>
        <taxon>Squamata</taxon>
        <taxon>Bifurcata</taxon>
        <taxon>Gekkota</taxon>
        <taxon>Sphaerodactylidae</taxon>
        <taxon>Sphaerodactylus</taxon>
    </lineage>
</organism>
<evidence type="ECO:0000313" key="2">
    <source>
        <dbReference type="Proteomes" id="UP000827872"/>
    </source>
</evidence>